<dbReference type="Proteomes" id="UP000406184">
    <property type="component" value="Unassembled WGS sequence"/>
</dbReference>
<sequence>MSYELSLLLNYFVVFIEVLAFMVFSGAFFQKKITSSKFILSTVVLTGLNFICLAISESNVLFKLVLLTCVDSLWLVVIYRVPSIKCIAISVLFSSFINIADNFFFMAITILKNITMQELYRDPYGYYLICYIAKIFEILLFTIFKSAVKQRFYFHHTTWKHWLKIFVLPIVSMFISVFLWHLYWIVPFAAREILFCTIALFIMNAFAFVTLNYLDREQQLIQDNTVLTQNIKYQNDIVEAWATAYKNQRKMTHDFQNQLSIIYGLAECEAPHGELLPYIQTVMKDSMSTSLIVKTGRLVVDVLLSQKYHIAQSKGVHFLFQLDDLTCFGLKDEHLVVVLSNLVDNAIEACEKITDDKSKKITLVMKVEEESSFLYIENTTAFPVKVLDNQVVLPSKRSEEHGYGLKNVAAILNRYKAVFAIAYKEDSSLFCFSAQIPETLS</sequence>
<keyword evidence="1" id="KW-1133">Transmembrane helix</keyword>
<dbReference type="InterPro" id="IPR036890">
    <property type="entry name" value="HATPase_C_sf"/>
</dbReference>
<dbReference type="Pfam" id="PF14501">
    <property type="entry name" value="HATPase_c_5"/>
    <property type="match status" value="1"/>
</dbReference>
<protein>
    <submittedName>
        <fullName evidence="3">GHKL domain-containing protein</fullName>
    </submittedName>
</protein>
<feature type="domain" description="Sensor histidine kinase NatK-like C-terminal" evidence="2">
    <location>
        <begin position="335"/>
        <end position="427"/>
    </location>
</feature>
<gene>
    <name evidence="3" type="ORF">DWZ46_13880</name>
    <name evidence="4" type="ORF">FPPS064S07_01785</name>
</gene>
<dbReference type="AlphaFoldDB" id="A0A3E2TWS7"/>
<dbReference type="EMBL" id="QVER01000027">
    <property type="protein sequence ID" value="RGB85649.1"/>
    <property type="molecule type" value="Genomic_DNA"/>
</dbReference>
<name>A0A3E2TWS7_9FIRM</name>
<evidence type="ECO:0000259" key="2">
    <source>
        <dbReference type="Pfam" id="PF14501"/>
    </source>
</evidence>
<feature type="transmembrane region" description="Helical" evidence="1">
    <location>
        <begin position="86"/>
        <end position="112"/>
    </location>
</feature>
<keyword evidence="6" id="KW-1185">Reference proteome</keyword>
<keyword evidence="1" id="KW-0472">Membrane</keyword>
<dbReference type="EMBL" id="CABHMY010000177">
    <property type="protein sequence ID" value="VUX22023.1"/>
    <property type="molecule type" value="Genomic_DNA"/>
</dbReference>
<proteinExistence type="predicted"/>
<feature type="transmembrane region" description="Helical" evidence="1">
    <location>
        <begin position="192"/>
        <end position="214"/>
    </location>
</feature>
<dbReference type="Proteomes" id="UP000260991">
    <property type="component" value="Unassembled WGS sequence"/>
</dbReference>
<dbReference type="SUPFAM" id="SSF55874">
    <property type="entry name" value="ATPase domain of HSP90 chaperone/DNA topoisomerase II/histidine kinase"/>
    <property type="match status" value="1"/>
</dbReference>
<dbReference type="InterPro" id="IPR032834">
    <property type="entry name" value="NatK-like_C"/>
</dbReference>
<feature type="transmembrane region" description="Helical" evidence="1">
    <location>
        <begin position="165"/>
        <end position="186"/>
    </location>
</feature>
<dbReference type="RefSeq" id="WP_158390215.1">
    <property type="nucleotide sequence ID" value="NZ_CABHMY010000177.1"/>
</dbReference>
<feature type="transmembrane region" description="Helical" evidence="1">
    <location>
        <begin position="124"/>
        <end position="144"/>
    </location>
</feature>
<accession>A0A3E2TWS7</accession>
<evidence type="ECO:0000313" key="4">
    <source>
        <dbReference type="EMBL" id="VUX22023.1"/>
    </source>
</evidence>
<evidence type="ECO:0000313" key="5">
    <source>
        <dbReference type="Proteomes" id="UP000260991"/>
    </source>
</evidence>
<evidence type="ECO:0000256" key="1">
    <source>
        <dbReference type="SAM" id="Phobius"/>
    </source>
</evidence>
<feature type="transmembrane region" description="Helical" evidence="1">
    <location>
        <begin position="38"/>
        <end position="56"/>
    </location>
</feature>
<evidence type="ECO:0000313" key="3">
    <source>
        <dbReference type="EMBL" id="RGB85649.1"/>
    </source>
</evidence>
<reference evidence="4 6" key="2">
    <citation type="submission" date="2019-07" db="EMBL/GenBank/DDBJ databases">
        <authorList>
            <person name="Hibberd C M."/>
            <person name="Gehrig L. J."/>
            <person name="Chang H.-W."/>
            <person name="Venkatesh S."/>
        </authorList>
    </citation>
    <scope>NUCLEOTIDE SEQUENCE [LARGE SCALE GENOMIC DNA]</scope>
    <source>
        <strain evidence="4">Faecalibacterium_prausnitzii_JG_BgPS064</strain>
    </source>
</reference>
<reference evidence="3 5" key="1">
    <citation type="submission" date="2018-08" db="EMBL/GenBank/DDBJ databases">
        <title>A genome reference for cultivated species of the human gut microbiota.</title>
        <authorList>
            <person name="Zou Y."/>
            <person name="Xue W."/>
            <person name="Luo G."/>
        </authorList>
    </citation>
    <scope>NUCLEOTIDE SEQUENCE [LARGE SCALE GENOMIC DNA]</scope>
    <source>
        <strain evidence="3 5">AF32-8AC</strain>
    </source>
</reference>
<feature type="transmembrane region" description="Helical" evidence="1">
    <location>
        <begin position="6"/>
        <end position="29"/>
    </location>
</feature>
<evidence type="ECO:0000313" key="6">
    <source>
        <dbReference type="Proteomes" id="UP000406184"/>
    </source>
</evidence>
<keyword evidence="1" id="KW-0812">Transmembrane</keyword>
<organism evidence="3 5">
    <name type="scientific">Faecalibacterium prausnitzii</name>
    <dbReference type="NCBI Taxonomy" id="853"/>
    <lineage>
        <taxon>Bacteria</taxon>
        <taxon>Bacillati</taxon>
        <taxon>Bacillota</taxon>
        <taxon>Clostridia</taxon>
        <taxon>Eubacteriales</taxon>
        <taxon>Oscillospiraceae</taxon>
        <taxon>Faecalibacterium</taxon>
    </lineage>
</organism>
<dbReference type="Gene3D" id="3.30.565.10">
    <property type="entry name" value="Histidine kinase-like ATPase, C-terminal domain"/>
    <property type="match status" value="1"/>
</dbReference>